<accession>A0A5N6PU81</accession>
<dbReference type="PANTHER" id="PTHR12542:SF127">
    <property type="entry name" value="EXOCYST COMPLEX COMPONENT EXO70C1"/>
    <property type="match status" value="1"/>
</dbReference>
<feature type="region of interest" description="Disordered" evidence="4">
    <location>
        <begin position="93"/>
        <end position="119"/>
    </location>
</feature>
<reference evidence="6 7" key="1">
    <citation type="submission" date="2019-05" db="EMBL/GenBank/DDBJ databases">
        <title>Mikania micrantha, genome provides insights into the molecular mechanism of rapid growth.</title>
        <authorList>
            <person name="Liu B."/>
        </authorList>
    </citation>
    <scope>NUCLEOTIDE SEQUENCE [LARGE SCALE GENOMIC DNA]</scope>
    <source>
        <strain evidence="6">NLD-2019</strain>
        <tissue evidence="6">Leaf</tissue>
    </source>
</reference>
<comment type="similarity">
    <text evidence="1 3">Belongs to the EXO70 family.</text>
</comment>
<feature type="domain" description="Exocyst complex subunit Exo70 C-terminal" evidence="5">
    <location>
        <begin position="339"/>
        <end position="541"/>
    </location>
</feature>
<name>A0A5N6PU81_9ASTR</name>
<dbReference type="EMBL" id="SZYD01000002">
    <property type="protein sequence ID" value="KAD7116426.1"/>
    <property type="molecule type" value="Genomic_DNA"/>
</dbReference>
<dbReference type="PROSITE" id="PS51257">
    <property type="entry name" value="PROKAR_LIPOPROTEIN"/>
    <property type="match status" value="1"/>
</dbReference>
<dbReference type="Pfam" id="PF03081">
    <property type="entry name" value="Exo70_C"/>
    <property type="match status" value="1"/>
</dbReference>
<dbReference type="InterPro" id="IPR004140">
    <property type="entry name" value="Exo70"/>
</dbReference>
<dbReference type="AlphaFoldDB" id="A0A5N6PU81"/>
<dbReference type="GO" id="GO:0006887">
    <property type="term" value="P:exocytosis"/>
    <property type="evidence" value="ECO:0007669"/>
    <property type="project" value="UniProtKB-KW"/>
</dbReference>
<evidence type="ECO:0000259" key="5">
    <source>
        <dbReference type="Pfam" id="PF03081"/>
    </source>
</evidence>
<keyword evidence="2 3" id="KW-0813">Transport</keyword>
<evidence type="ECO:0000256" key="4">
    <source>
        <dbReference type="SAM" id="MobiDB-lite"/>
    </source>
</evidence>
<protein>
    <recommendedName>
        <fullName evidence="3">Exocyst subunit Exo70 family protein</fullName>
    </recommendedName>
</protein>
<dbReference type="GO" id="GO:0015031">
    <property type="term" value="P:protein transport"/>
    <property type="evidence" value="ECO:0007669"/>
    <property type="project" value="UniProtKB-KW"/>
</dbReference>
<evidence type="ECO:0000256" key="2">
    <source>
        <dbReference type="ARBA" id="ARBA00022448"/>
    </source>
</evidence>
<organism evidence="6 7">
    <name type="scientific">Mikania micrantha</name>
    <name type="common">bitter vine</name>
    <dbReference type="NCBI Taxonomy" id="192012"/>
    <lineage>
        <taxon>Eukaryota</taxon>
        <taxon>Viridiplantae</taxon>
        <taxon>Streptophyta</taxon>
        <taxon>Embryophyta</taxon>
        <taxon>Tracheophyta</taxon>
        <taxon>Spermatophyta</taxon>
        <taxon>Magnoliopsida</taxon>
        <taxon>eudicotyledons</taxon>
        <taxon>Gunneridae</taxon>
        <taxon>Pentapetalae</taxon>
        <taxon>asterids</taxon>
        <taxon>campanulids</taxon>
        <taxon>Asterales</taxon>
        <taxon>Asteraceae</taxon>
        <taxon>Asteroideae</taxon>
        <taxon>Heliantheae alliance</taxon>
        <taxon>Eupatorieae</taxon>
        <taxon>Mikania</taxon>
    </lineage>
</organism>
<dbReference type="InterPro" id="IPR016159">
    <property type="entry name" value="Cullin_repeat-like_dom_sf"/>
</dbReference>
<keyword evidence="3" id="KW-0653">Protein transport</keyword>
<keyword evidence="3" id="KW-0268">Exocytosis</keyword>
<dbReference type="OrthoDB" id="1922221at2759"/>
<dbReference type="GO" id="GO:0000145">
    <property type="term" value="C:exocyst"/>
    <property type="evidence" value="ECO:0007669"/>
    <property type="project" value="InterPro"/>
</dbReference>
<evidence type="ECO:0000313" key="7">
    <source>
        <dbReference type="Proteomes" id="UP000326396"/>
    </source>
</evidence>
<dbReference type="Gene3D" id="1.20.1280.170">
    <property type="entry name" value="Exocyst complex component Exo70"/>
    <property type="match status" value="2"/>
</dbReference>
<evidence type="ECO:0000256" key="1">
    <source>
        <dbReference type="ARBA" id="ARBA00006756"/>
    </source>
</evidence>
<keyword evidence="7" id="KW-1185">Reference proteome</keyword>
<dbReference type="InterPro" id="IPR046364">
    <property type="entry name" value="Exo70_C"/>
</dbReference>
<dbReference type="SUPFAM" id="SSF74788">
    <property type="entry name" value="Cullin repeat-like"/>
    <property type="match status" value="2"/>
</dbReference>
<proteinExistence type="inferred from homology"/>
<dbReference type="PANTHER" id="PTHR12542">
    <property type="entry name" value="EXOCYST COMPLEX PROTEIN EXO70"/>
    <property type="match status" value="1"/>
</dbReference>
<gene>
    <name evidence="6" type="ORF">E3N88_03694</name>
</gene>
<evidence type="ECO:0000313" key="6">
    <source>
        <dbReference type="EMBL" id="KAD7116426.1"/>
    </source>
</evidence>
<comment type="function">
    <text evidence="3">Component of the exocyst complex.</text>
</comment>
<dbReference type="GO" id="GO:0005546">
    <property type="term" value="F:phosphatidylinositol-4,5-bisphosphate binding"/>
    <property type="evidence" value="ECO:0007669"/>
    <property type="project" value="InterPro"/>
</dbReference>
<comment type="caution">
    <text evidence="6">The sequence shown here is derived from an EMBL/GenBank/DDBJ whole genome shotgun (WGS) entry which is preliminary data.</text>
</comment>
<evidence type="ECO:0000256" key="3">
    <source>
        <dbReference type="RuleBase" id="RU365026"/>
    </source>
</evidence>
<dbReference type="Proteomes" id="UP000326396">
    <property type="component" value="Linkage Group LG10"/>
</dbReference>
<sequence>MQRGRHGWLVRIADEVVDVGSTCGNIGGVGSACGNGKEMTIKMSNSSCATSEKETNDYAVLCCAVLVAYDMEKHGSKSGSFIGRHRWRHNLEASPSPSLHYKSPQSQSQSQSEDDEPHDHHQIFAQLDDFISTADDKTNPPEITHAFSTIIKHKTRKSAVDEIDDDFLYQSVQRLCKLKTIFSEHNIQPSLAKVEKLLHRIMIFMEEQLRSTLASVDLPPQPKLKAISSKHFSFKSAPQPEPSKLVLQPEDYPGFSQEDIHRISKIVSTMIHAGYKNECLNVYSIARGNALYEQLRRLDFEKLNAEDVHKLNWDWLEPDISRWIKIIKHFSQFLIPAERRLGDTQQPAVSEDMDMDKSPLAAQIASVMSLLDGNLAVKSTLYKDPSLRDIFMMNNGRYILQKVKGSKEIKRLMGDNWCRRRSSEVRHYHKNYQRETWARLLQCITTQEGIVQGGHGGKVNKQVLKERFKNFNSMFDEIHKTQTAWVVSDDQLQSELRASISAVVIPAYRSFVGRYKHHLEAGKNMDKYIKYQPEDIEACIETLFEGNPPTSMSRKRF</sequence>